<dbReference type="Pfam" id="PF01391">
    <property type="entry name" value="Collagen"/>
    <property type="match status" value="1"/>
</dbReference>
<sequence length="171" mass="17788">MGPPGSPGIPGPAGQPGKSGDNGPPGAVGPKGDKGERGDFAPQNMMRSIARQVCEQLVSAQMTRVNTLLNQIPNGMYRSNSPGPAGPPGPPGRQGPAGEPGAAGRTASPEVQVYLGSRERESQNKWLLPAAVNMLESSSRETSSDTESRKAQLCNMFLIVLASFSSTMDEK</sequence>
<dbReference type="PANTHER" id="PTHR24637">
    <property type="entry name" value="COLLAGEN"/>
    <property type="match status" value="1"/>
</dbReference>
<feature type="compositionally biased region" description="Low complexity" evidence="1">
    <location>
        <begin position="94"/>
        <end position="104"/>
    </location>
</feature>
<organism evidence="2 3">
    <name type="scientific">Lates calcarifer</name>
    <name type="common">Barramundi</name>
    <name type="synonym">Holocentrus calcarifer</name>
    <dbReference type="NCBI Taxonomy" id="8187"/>
    <lineage>
        <taxon>Eukaryota</taxon>
        <taxon>Metazoa</taxon>
        <taxon>Chordata</taxon>
        <taxon>Craniata</taxon>
        <taxon>Vertebrata</taxon>
        <taxon>Euteleostomi</taxon>
        <taxon>Actinopterygii</taxon>
        <taxon>Neopterygii</taxon>
        <taxon>Teleostei</taxon>
        <taxon>Neoteleostei</taxon>
        <taxon>Acanthomorphata</taxon>
        <taxon>Carangaria</taxon>
        <taxon>Carangaria incertae sedis</taxon>
        <taxon>Centropomidae</taxon>
        <taxon>Lates</taxon>
    </lineage>
</organism>
<reference evidence="3" key="1">
    <citation type="submission" date="2025-08" db="UniProtKB">
        <authorList>
            <consortium name="RefSeq"/>
        </authorList>
    </citation>
    <scope>IDENTIFICATION</scope>
    <source>
        <tissue evidence="3">Brain</tissue>
    </source>
</reference>
<feature type="region of interest" description="Disordered" evidence="1">
    <location>
        <begin position="72"/>
        <end position="107"/>
    </location>
</feature>
<feature type="region of interest" description="Disordered" evidence="1">
    <location>
        <begin position="1"/>
        <end position="41"/>
    </location>
</feature>
<dbReference type="AlphaFoldDB" id="A0AAJ7LAE9"/>
<feature type="compositionally biased region" description="Pro residues" evidence="1">
    <location>
        <begin position="1"/>
        <end position="10"/>
    </location>
</feature>
<evidence type="ECO:0000313" key="2">
    <source>
        <dbReference type="Proteomes" id="UP000694890"/>
    </source>
</evidence>
<protein>
    <submittedName>
        <fullName evidence="3">Collagen alpha-1(XII) chain</fullName>
    </submittedName>
</protein>
<dbReference type="Proteomes" id="UP000694890">
    <property type="component" value="Unplaced"/>
</dbReference>
<feature type="compositionally biased region" description="Pro residues" evidence="1">
    <location>
        <begin position="84"/>
        <end position="93"/>
    </location>
</feature>
<proteinExistence type="predicted"/>
<evidence type="ECO:0000256" key="1">
    <source>
        <dbReference type="SAM" id="MobiDB-lite"/>
    </source>
</evidence>
<feature type="compositionally biased region" description="Polar residues" evidence="1">
    <location>
        <begin position="72"/>
        <end position="81"/>
    </location>
</feature>
<dbReference type="RefSeq" id="XP_018518265.1">
    <property type="nucleotide sequence ID" value="XM_018662749.2"/>
</dbReference>
<keyword evidence="3" id="KW-0176">Collagen</keyword>
<accession>A0AAJ7LAE9</accession>
<dbReference type="GO" id="GO:0005581">
    <property type="term" value="C:collagen trimer"/>
    <property type="evidence" value="ECO:0007669"/>
    <property type="project" value="UniProtKB-KW"/>
</dbReference>
<dbReference type="PANTHER" id="PTHR24637:SF377">
    <property type="entry name" value="COLLAGEN TYPE IX ALPHA 1 CHAIN"/>
    <property type="match status" value="1"/>
</dbReference>
<dbReference type="KEGG" id="lcf:108874324"/>
<dbReference type="Gene3D" id="1.20.5.320">
    <property type="entry name" value="6-Phosphogluconate Dehydrogenase, domain 3"/>
    <property type="match status" value="1"/>
</dbReference>
<gene>
    <name evidence="3" type="primary">LOC108874324</name>
</gene>
<name>A0AAJ7LAE9_LATCA</name>
<evidence type="ECO:0000313" key="3">
    <source>
        <dbReference type="RefSeq" id="XP_018518265.1"/>
    </source>
</evidence>
<dbReference type="InterPro" id="IPR008160">
    <property type="entry name" value="Collagen"/>
</dbReference>
<dbReference type="GeneID" id="108874324"/>